<name>A0A2P2R031_RHIMU</name>
<keyword evidence="1" id="KW-1133">Transmembrane helix</keyword>
<organism evidence="2">
    <name type="scientific">Rhizophora mucronata</name>
    <name type="common">Asiatic mangrove</name>
    <dbReference type="NCBI Taxonomy" id="61149"/>
    <lineage>
        <taxon>Eukaryota</taxon>
        <taxon>Viridiplantae</taxon>
        <taxon>Streptophyta</taxon>
        <taxon>Embryophyta</taxon>
        <taxon>Tracheophyta</taxon>
        <taxon>Spermatophyta</taxon>
        <taxon>Magnoliopsida</taxon>
        <taxon>eudicotyledons</taxon>
        <taxon>Gunneridae</taxon>
        <taxon>Pentapetalae</taxon>
        <taxon>rosids</taxon>
        <taxon>fabids</taxon>
        <taxon>Malpighiales</taxon>
        <taxon>Rhizophoraceae</taxon>
        <taxon>Rhizophora</taxon>
    </lineage>
</organism>
<protein>
    <submittedName>
        <fullName evidence="2">Uncharacterized protein</fullName>
    </submittedName>
</protein>
<sequence>MKDTLLTAYLCLSLMIGAEFWSLTVRVVLIKP</sequence>
<keyword evidence="1" id="KW-0812">Transmembrane</keyword>
<dbReference type="AlphaFoldDB" id="A0A2P2R031"/>
<reference evidence="2" key="1">
    <citation type="submission" date="2018-02" db="EMBL/GenBank/DDBJ databases">
        <title>Rhizophora mucronata_Transcriptome.</title>
        <authorList>
            <person name="Meera S.P."/>
            <person name="Sreeshan A."/>
            <person name="Augustine A."/>
        </authorList>
    </citation>
    <scope>NUCLEOTIDE SEQUENCE</scope>
    <source>
        <tissue evidence="2">Leaf</tissue>
    </source>
</reference>
<evidence type="ECO:0000256" key="1">
    <source>
        <dbReference type="SAM" id="Phobius"/>
    </source>
</evidence>
<dbReference type="EMBL" id="GGEC01092073">
    <property type="protein sequence ID" value="MBX72557.1"/>
    <property type="molecule type" value="Transcribed_RNA"/>
</dbReference>
<feature type="transmembrane region" description="Helical" evidence="1">
    <location>
        <begin position="6"/>
        <end position="29"/>
    </location>
</feature>
<accession>A0A2P2R031</accession>
<evidence type="ECO:0000313" key="2">
    <source>
        <dbReference type="EMBL" id="MBX72557.1"/>
    </source>
</evidence>
<proteinExistence type="predicted"/>
<keyword evidence="1" id="KW-0472">Membrane</keyword>